<feature type="compositionally biased region" description="Low complexity" evidence="3">
    <location>
        <begin position="389"/>
        <end position="412"/>
    </location>
</feature>
<protein>
    <submittedName>
        <fullName evidence="7">Collagen alpha-1(IX) chain-like</fullName>
    </submittedName>
</protein>
<keyword evidence="4" id="KW-0472">Membrane</keyword>
<dbReference type="AlphaFoldDB" id="A0A6P8QQ10"/>
<evidence type="ECO:0000259" key="5">
    <source>
        <dbReference type="SMART" id="SM00210"/>
    </source>
</evidence>
<evidence type="ECO:0000256" key="2">
    <source>
        <dbReference type="ARBA" id="ARBA00022737"/>
    </source>
</evidence>
<evidence type="ECO:0000256" key="4">
    <source>
        <dbReference type="SAM" id="Phobius"/>
    </source>
</evidence>
<dbReference type="InterPro" id="IPR048287">
    <property type="entry name" value="TSPN-like_N"/>
</dbReference>
<feature type="domain" description="Thrombospondin-like N-terminal" evidence="5">
    <location>
        <begin position="161"/>
        <end position="345"/>
    </location>
</feature>
<dbReference type="Gene3D" id="2.60.120.200">
    <property type="match status" value="1"/>
</dbReference>
<feature type="transmembrane region" description="Helical" evidence="4">
    <location>
        <begin position="12"/>
        <end position="31"/>
    </location>
</feature>
<evidence type="ECO:0000313" key="7">
    <source>
        <dbReference type="RefSeq" id="XP_033788706.1"/>
    </source>
</evidence>
<evidence type="ECO:0000256" key="1">
    <source>
        <dbReference type="ARBA" id="ARBA00022729"/>
    </source>
</evidence>
<feature type="region of interest" description="Disordered" evidence="3">
    <location>
        <begin position="389"/>
        <end position="586"/>
    </location>
</feature>
<accession>A0A6P8QQ10</accession>
<dbReference type="KEGG" id="gsh:117354848"/>
<dbReference type="OrthoDB" id="6161718at2759"/>
<evidence type="ECO:0000256" key="3">
    <source>
        <dbReference type="SAM" id="MobiDB-lite"/>
    </source>
</evidence>
<dbReference type="SMART" id="SM00210">
    <property type="entry name" value="TSPN"/>
    <property type="match status" value="1"/>
</dbReference>
<dbReference type="InterPro" id="IPR008160">
    <property type="entry name" value="Collagen"/>
</dbReference>
<reference evidence="7" key="1">
    <citation type="submission" date="2025-08" db="UniProtKB">
        <authorList>
            <consortium name="RefSeq"/>
        </authorList>
    </citation>
    <scope>IDENTIFICATION</scope>
</reference>
<keyword evidence="6" id="KW-1185">Reference proteome</keyword>
<organism evidence="6 7">
    <name type="scientific">Geotrypetes seraphini</name>
    <name type="common">Gaboon caecilian</name>
    <name type="synonym">Caecilia seraphini</name>
    <dbReference type="NCBI Taxonomy" id="260995"/>
    <lineage>
        <taxon>Eukaryota</taxon>
        <taxon>Metazoa</taxon>
        <taxon>Chordata</taxon>
        <taxon>Craniata</taxon>
        <taxon>Vertebrata</taxon>
        <taxon>Euteleostomi</taxon>
        <taxon>Amphibia</taxon>
        <taxon>Gymnophiona</taxon>
        <taxon>Geotrypetes</taxon>
    </lineage>
</organism>
<feature type="compositionally biased region" description="Basic and acidic residues" evidence="3">
    <location>
        <begin position="525"/>
        <end position="534"/>
    </location>
</feature>
<dbReference type="PANTHER" id="PTHR37456:SF3">
    <property type="entry name" value="COLLAGEN ALPHA-1(XXV) CHAIN"/>
    <property type="match status" value="1"/>
</dbReference>
<feature type="compositionally biased region" description="Low complexity" evidence="3">
    <location>
        <begin position="466"/>
        <end position="475"/>
    </location>
</feature>
<dbReference type="RefSeq" id="XP_033788706.1">
    <property type="nucleotide sequence ID" value="XM_033932815.1"/>
</dbReference>
<evidence type="ECO:0000313" key="6">
    <source>
        <dbReference type="Proteomes" id="UP000515159"/>
    </source>
</evidence>
<gene>
    <name evidence="7" type="primary">LOC117354848</name>
</gene>
<dbReference type="InterPro" id="IPR050938">
    <property type="entry name" value="Collagen_Structural_Proteins"/>
</dbReference>
<dbReference type="GeneID" id="117354848"/>
<feature type="compositionally biased region" description="Gly residues" evidence="3">
    <location>
        <begin position="476"/>
        <end position="485"/>
    </location>
</feature>
<feature type="region of interest" description="Disordered" evidence="3">
    <location>
        <begin position="651"/>
        <end position="734"/>
    </location>
</feature>
<sequence>MRFVSRVGERKQLLQTICAVLNPAFVVLLFVEGIPRQNFPQAWNVQRKYDYHETTYPEVFEHGSTPYYGYQSGDNYLITLTSNPYATENPEGYYPVEPTSSGYYPGTKLIPEEAFPYPVPTESYIEAQDVTTVIPKVLNEASPNLDEDLFPVPEISHHSEVIDLLKELRISSTSEVNVISGSKSDLTAYELGPRVQILRETRFVTPYGLPEEFSLVSTFRMGRETLEKSWNLLEVKDRNGTEQFRLRLYGEMNAVEVYNEAASGDEKITTFENVEKLFDGAWHKLSLSARRNQLALYVDCQLAGTAPSSLDGSIKTDGVSILAKNAKDNSTSRVDMQQLEFSADPFWAAEEACCELPDLCGNLGLLENLIDCNCSPGDPGFAGFDDAKGFQGAKGKQGSQGQPGLQGYPGIPGDTGVQGNKGEEGPSGIPGIDGQSGEDGPLGVPGIEGQIGLMGPKGDKGDRGPRGPAGRAGSMGSKGGMGDSGLPGNQGSRGLAGPKGSQGNTGDDGLKGDTGWKGNVGKVGAKGDEGDAGDKGSQGACGSAGSSGPKGRRGIPGLPGSRGFPGPRGEVGNAGPPGLKGLHGPEGSGMPDELIYELCHKVVTEQMTLYAAGIRQKCASACPTANGTLIGPPGPCGAPGVEGEKGKPGLAGMQGQPGPRGPVGVPGPKGGIGEKGDRGQKGEKGGKGVGLPGPDGYQGPRGFPGHAVVTKDGLPGPQGPPGYSGPMGRPGMPGPAGVRGYCEAGDCSIHAASLRVNRDS</sequence>
<keyword evidence="4" id="KW-0812">Transmembrane</keyword>
<dbReference type="Proteomes" id="UP000515159">
    <property type="component" value="Chromosome 2"/>
</dbReference>
<keyword evidence="4" id="KW-1133">Transmembrane helix</keyword>
<proteinExistence type="predicted"/>
<dbReference type="InterPro" id="IPR013320">
    <property type="entry name" value="ConA-like_dom_sf"/>
</dbReference>
<keyword evidence="1" id="KW-0732">Signal</keyword>
<dbReference type="InParanoid" id="A0A6P8QQ10"/>
<feature type="compositionally biased region" description="Low complexity" evidence="3">
    <location>
        <begin position="724"/>
        <end position="734"/>
    </location>
</feature>
<dbReference type="PANTHER" id="PTHR37456">
    <property type="entry name" value="SI:CH211-266K2.1"/>
    <property type="match status" value="1"/>
</dbReference>
<feature type="compositionally biased region" description="Basic and acidic residues" evidence="3">
    <location>
        <begin position="672"/>
        <end position="686"/>
    </location>
</feature>
<name>A0A6P8QQ10_GEOSA</name>
<dbReference type="Pfam" id="PF01391">
    <property type="entry name" value="Collagen"/>
    <property type="match status" value="3"/>
</dbReference>
<feature type="compositionally biased region" description="Low complexity" evidence="3">
    <location>
        <begin position="535"/>
        <end position="547"/>
    </location>
</feature>
<dbReference type="SUPFAM" id="SSF49899">
    <property type="entry name" value="Concanavalin A-like lectins/glucanases"/>
    <property type="match status" value="1"/>
</dbReference>
<keyword evidence="2" id="KW-0677">Repeat</keyword>